<evidence type="ECO:0000313" key="6">
    <source>
        <dbReference type="EMBL" id="MEK8129966.1"/>
    </source>
</evidence>
<keyword evidence="7" id="KW-1185">Reference proteome</keyword>
<keyword evidence="3 5" id="KW-1133">Transmembrane helix</keyword>
<dbReference type="InterPro" id="IPR007300">
    <property type="entry name" value="CidB/LrgB"/>
</dbReference>
<dbReference type="PANTHER" id="PTHR30249">
    <property type="entry name" value="PUTATIVE SEROTONIN TRANSPORTER"/>
    <property type="match status" value="1"/>
</dbReference>
<accession>A0ABU9DM80</accession>
<dbReference type="Proteomes" id="UP001469365">
    <property type="component" value="Unassembled WGS sequence"/>
</dbReference>
<reference evidence="6 7" key="1">
    <citation type="submission" date="2024-04" db="EMBL/GenBank/DDBJ databases">
        <title>draft genome sequnece of Paenibacillus filicis.</title>
        <authorList>
            <person name="Kim D.-U."/>
        </authorList>
    </citation>
    <scope>NUCLEOTIDE SEQUENCE [LARGE SCALE GENOMIC DNA]</scope>
    <source>
        <strain evidence="6 7">KACC14197</strain>
    </source>
</reference>
<evidence type="ECO:0000256" key="1">
    <source>
        <dbReference type="ARBA" id="ARBA00004141"/>
    </source>
</evidence>
<comment type="caution">
    <text evidence="6">The sequence shown here is derived from an EMBL/GenBank/DDBJ whole genome shotgun (WGS) entry which is preliminary data.</text>
</comment>
<feature type="transmembrane region" description="Helical" evidence="5">
    <location>
        <begin position="143"/>
        <end position="167"/>
    </location>
</feature>
<feature type="transmembrane region" description="Helical" evidence="5">
    <location>
        <begin position="204"/>
        <end position="225"/>
    </location>
</feature>
<evidence type="ECO:0000313" key="7">
    <source>
        <dbReference type="Proteomes" id="UP001469365"/>
    </source>
</evidence>
<keyword evidence="4 5" id="KW-0472">Membrane</keyword>
<evidence type="ECO:0000256" key="3">
    <source>
        <dbReference type="ARBA" id="ARBA00022989"/>
    </source>
</evidence>
<dbReference type="EMBL" id="JBBPCC010000012">
    <property type="protein sequence ID" value="MEK8129966.1"/>
    <property type="molecule type" value="Genomic_DNA"/>
</dbReference>
<dbReference type="PANTHER" id="PTHR30249:SF3">
    <property type="entry name" value="MUREIN HYDROLASE EXPORT REGULATOR"/>
    <property type="match status" value="1"/>
</dbReference>
<feature type="transmembrane region" description="Helical" evidence="5">
    <location>
        <begin position="56"/>
        <end position="75"/>
    </location>
</feature>
<evidence type="ECO:0000256" key="5">
    <source>
        <dbReference type="SAM" id="Phobius"/>
    </source>
</evidence>
<name>A0ABU9DM80_9BACL</name>
<dbReference type="RefSeq" id="WP_341417089.1">
    <property type="nucleotide sequence ID" value="NZ_JBBPCC010000012.1"/>
</dbReference>
<dbReference type="Pfam" id="PF04172">
    <property type="entry name" value="LrgB"/>
    <property type="match status" value="1"/>
</dbReference>
<evidence type="ECO:0000256" key="4">
    <source>
        <dbReference type="ARBA" id="ARBA00023136"/>
    </source>
</evidence>
<organism evidence="6 7">
    <name type="scientific">Paenibacillus filicis</name>
    <dbReference type="NCBI Taxonomy" id="669464"/>
    <lineage>
        <taxon>Bacteria</taxon>
        <taxon>Bacillati</taxon>
        <taxon>Bacillota</taxon>
        <taxon>Bacilli</taxon>
        <taxon>Bacillales</taxon>
        <taxon>Paenibacillaceae</taxon>
        <taxon>Paenibacillus</taxon>
    </lineage>
</organism>
<keyword evidence="2 5" id="KW-0812">Transmembrane</keyword>
<gene>
    <name evidence="6" type="ORF">WMW72_18850</name>
</gene>
<sequence length="226" mass="23754">MLYAACFIVTILIYGAVKRLYRLRPVTLLSPLLLAPAFIVAVLLESGIPYGTYEAGTSWISSMIGPATVAMAVPLYKNVHILKKHALAIGVSVLTGALVSITTSVWLARSLQLSDQIVGSLAPRSATTPIALAVSGMNGGLPALTALFVLLTGLLGILIGPLVIRIFRIRNAIARGVLLGTSAHTAGTTKAFEYDALTGSISSISMILTAFVILCSTPWLLHWLAG</sequence>
<proteinExistence type="predicted"/>
<feature type="transmembrane region" description="Helical" evidence="5">
    <location>
        <begin position="87"/>
        <end position="108"/>
    </location>
</feature>
<feature type="transmembrane region" description="Helical" evidence="5">
    <location>
        <begin position="26"/>
        <end position="44"/>
    </location>
</feature>
<evidence type="ECO:0000256" key="2">
    <source>
        <dbReference type="ARBA" id="ARBA00022692"/>
    </source>
</evidence>
<protein>
    <submittedName>
        <fullName evidence="6">LrgB family protein</fullName>
    </submittedName>
</protein>
<comment type="subcellular location">
    <subcellularLocation>
        <location evidence="1">Membrane</location>
        <topology evidence="1">Multi-pass membrane protein</topology>
    </subcellularLocation>
</comment>